<dbReference type="EMBL" id="MN740847">
    <property type="protein sequence ID" value="QHU14870.1"/>
    <property type="molecule type" value="Genomic_DNA"/>
</dbReference>
<protein>
    <submittedName>
        <fullName evidence="1">Uncharacterized protein</fullName>
    </submittedName>
</protein>
<accession>A0A6C0KDT7</accession>
<reference evidence="1" key="1">
    <citation type="journal article" date="2020" name="Nature">
        <title>Giant virus diversity and host interactions through global metagenomics.</title>
        <authorList>
            <person name="Schulz F."/>
            <person name="Roux S."/>
            <person name="Paez-Espino D."/>
            <person name="Jungbluth S."/>
            <person name="Walsh D.A."/>
            <person name="Denef V.J."/>
            <person name="McMahon K.D."/>
            <person name="Konstantinidis K.T."/>
            <person name="Eloe-Fadrosh E.A."/>
            <person name="Kyrpides N.C."/>
            <person name="Woyke T."/>
        </authorList>
    </citation>
    <scope>NUCLEOTIDE SEQUENCE</scope>
    <source>
        <strain evidence="1">GVMAG-S-1102244-55</strain>
    </source>
</reference>
<organism evidence="1">
    <name type="scientific">viral metagenome</name>
    <dbReference type="NCBI Taxonomy" id="1070528"/>
    <lineage>
        <taxon>unclassified sequences</taxon>
        <taxon>metagenomes</taxon>
        <taxon>organismal metagenomes</taxon>
    </lineage>
</organism>
<proteinExistence type="predicted"/>
<name>A0A6C0KDT7_9ZZZZ</name>
<dbReference type="AlphaFoldDB" id="A0A6C0KDT7"/>
<sequence length="197" mass="23345">MEKLAMTCKILYDKDWLDNIKLCKDGQVKPVIKYESIHDWMRKMNEFQVSLKHFLDEQLSNQAIFNELKANMDWLNDDHIFIKNFLKFMYDSCLTMTENKYKYWSLDNARVSTSAIKGALKGYYYSTEYIHRITKDKICNIIVSIIFSMFGTQDSYPGIFDKISYMKCFMCKKYKNEVVTIGPQGEEICLECCKQHV</sequence>
<evidence type="ECO:0000313" key="1">
    <source>
        <dbReference type="EMBL" id="QHU14870.1"/>
    </source>
</evidence>